<sequence>KMRNFILLVNILALTLPFLAAEVQNQDPACHGKEEYLYNQKRVLQIPIQSVLNSSPHYEPSYYQHRASMIVNPYKFYPYFVKLLLLRPPIQIVKWQFLPNIPQPVTAPYPIPHPQFLAIPTKENQDKPAIPAISTMAPAEPTPAPTVEPVVNTVVSSEASSGFINNSETSTVLTSSPVA</sequence>
<proteinExistence type="inferred from homology"/>
<evidence type="ECO:0000313" key="10">
    <source>
        <dbReference type="Ensembl" id="ENSNGAP00000008046.1"/>
    </source>
</evidence>
<evidence type="ECO:0000256" key="9">
    <source>
        <dbReference type="SAM" id="SignalP"/>
    </source>
</evidence>
<dbReference type="InterPro" id="IPR000117">
    <property type="entry name" value="Casein_kappa"/>
</dbReference>
<dbReference type="Ensembl" id="ENSNGAT00000013538.1">
    <property type="protein sequence ID" value="ENSNGAP00000008046.1"/>
    <property type="gene ID" value="ENSNGAG00000011122.1"/>
</dbReference>
<evidence type="ECO:0000256" key="8">
    <source>
        <dbReference type="ARBA" id="ARBA00023180"/>
    </source>
</evidence>
<evidence type="ECO:0000256" key="6">
    <source>
        <dbReference type="ARBA" id="ARBA00022553"/>
    </source>
</evidence>
<protein>
    <recommendedName>
        <fullName evidence="4">Kappa-casein</fullName>
    </recommendedName>
</protein>
<evidence type="ECO:0000256" key="1">
    <source>
        <dbReference type="ARBA" id="ARBA00003829"/>
    </source>
</evidence>
<evidence type="ECO:0000313" key="11">
    <source>
        <dbReference type="Proteomes" id="UP000694381"/>
    </source>
</evidence>
<keyword evidence="8" id="KW-0325">Glycoprotein</keyword>
<comment type="similarity">
    <text evidence="3">Belongs to the kappa-casein family.</text>
</comment>
<gene>
    <name evidence="10" type="primary">Csn3</name>
</gene>
<dbReference type="Proteomes" id="UP000694381">
    <property type="component" value="Unassembled WGS sequence"/>
</dbReference>
<name>A0A8C6QRQ3_NANGA</name>
<keyword evidence="11" id="KW-1185">Reference proteome</keyword>
<reference evidence="10" key="1">
    <citation type="submission" date="2025-08" db="UniProtKB">
        <authorList>
            <consortium name="Ensembl"/>
        </authorList>
    </citation>
    <scope>IDENTIFICATION</scope>
</reference>
<organism evidence="10 11">
    <name type="scientific">Nannospalax galili</name>
    <name type="common">Northern Israeli blind subterranean mole rat</name>
    <name type="synonym">Spalax galili</name>
    <dbReference type="NCBI Taxonomy" id="1026970"/>
    <lineage>
        <taxon>Eukaryota</taxon>
        <taxon>Metazoa</taxon>
        <taxon>Chordata</taxon>
        <taxon>Craniata</taxon>
        <taxon>Vertebrata</taxon>
        <taxon>Euteleostomi</taxon>
        <taxon>Mammalia</taxon>
        <taxon>Eutheria</taxon>
        <taxon>Euarchontoglires</taxon>
        <taxon>Glires</taxon>
        <taxon>Rodentia</taxon>
        <taxon>Myomorpha</taxon>
        <taxon>Muroidea</taxon>
        <taxon>Spalacidae</taxon>
        <taxon>Spalacinae</taxon>
        <taxon>Nannospalax</taxon>
    </lineage>
</organism>
<evidence type="ECO:0000256" key="5">
    <source>
        <dbReference type="ARBA" id="ARBA00022525"/>
    </source>
</evidence>
<evidence type="ECO:0000256" key="2">
    <source>
        <dbReference type="ARBA" id="ARBA00004613"/>
    </source>
</evidence>
<dbReference type="PANTHER" id="PTHR11470">
    <property type="entry name" value="KAPPA CASEIN"/>
    <property type="match status" value="1"/>
</dbReference>
<feature type="chain" id="PRO_5034080526" description="Kappa-casein" evidence="9">
    <location>
        <begin position="22"/>
        <end position="179"/>
    </location>
</feature>
<keyword evidence="5" id="KW-0964">Secreted</keyword>
<dbReference type="GO" id="GO:0050821">
    <property type="term" value="P:protein stabilization"/>
    <property type="evidence" value="ECO:0007669"/>
    <property type="project" value="TreeGrafter"/>
</dbReference>
<reference evidence="10" key="2">
    <citation type="submission" date="2025-09" db="UniProtKB">
        <authorList>
            <consortium name="Ensembl"/>
        </authorList>
    </citation>
    <scope>IDENTIFICATION</scope>
</reference>
<accession>A0A8C6QRQ3</accession>
<dbReference type="Pfam" id="PF00997">
    <property type="entry name" value="Casein_kappa"/>
    <property type="match status" value="1"/>
</dbReference>
<feature type="signal peptide" evidence="9">
    <location>
        <begin position="1"/>
        <end position="21"/>
    </location>
</feature>
<dbReference type="GO" id="GO:0007595">
    <property type="term" value="P:lactation"/>
    <property type="evidence" value="ECO:0007669"/>
    <property type="project" value="Ensembl"/>
</dbReference>
<comment type="function">
    <text evidence="1">Kappa-casein stabilizes micelle formation, preventing casein precipitation in milk.</text>
</comment>
<evidence type="ECO:0000256" key="4">
    <source>
        <dbReference type="ARBA" id="ARBA00017238"/>
    </source>
</evidence>
<keyword evidence="9" id="KW-0732">Signal</keyword>
<evidence type="ECO:0000256" key="7">
    <source>
        <dbReference type="ARBA" id="ARBA00022743"/>
    </source>
</evidence>
<dbReference type="GO" id="GO:0005615">
    <property type="term" value="C:extracellular space"/>
    <property type="evidence" value="ECO:0007669"/>
    <property type="project" value="TreeGrafter"/>
</dbReference>
<comment type="subcellular location">
    <subcellularLocation>
        <location evidence="2">Secreted</location>
    </subcellularLocation>
</comment>
<dbReference type="PANTHER" id="PTHR11470:SF2">
    <property type="entry name" value="KAPPA-CASEIN"/>
    <property type="match status" value="1"/>
</dbReference>
<dbReference type="GeneTree" id="ENSGT00390000009184"/>
<evidence type="ECO:0000256" key="3">
    <source>
        <dbReference type="ARBA" id="ARBA00005332"/>
    </source>
</evidence>
<dbReference type="AlphaFoldDB" id="A0A8C6QRQ3"/>
<keyword evidence="6" id="KW-0597">Phosphoprotein</keyword>
<keyword evidence="7" id="KW-0494">Milk protein</keyword>
<dbReference type="OMA" id="YYVPNSY"/>